<dbReference type="EMBL" id="CAFBPZ010000074">
    <property type="protein sequence ID" value="CAB5040114.1"/>
    <property type="molecule type" value="Genomic_DNA"/>
</dbReference>
<name>A0A6J7SFJ2_9ZZZZ</name>
<evidence type="ECO:0000313" key="1">
    <source>
        <dbReference type="EMBL" id="CAB5040114.1"/>
    </source>
</evidence>
<accession>A0A6J7SFJ2</accession>
<proteinExistence type="predicted"/>
<organism evidence="1">
    <name type="scientific">freshwater metagenome</name>
    <dbReference type="NCBI Taxonomy" id="449393"/>
    <lineage>
        <taxon>unclassified sequences</taxon>
        <taxon>metagenomes</taxon>
        <taxon>ecological metagenomes</taxon>
    </lineage>
</organism>
<gene>
    <name evidence="1" type="ORF">UFOPK4237_01092</name>
</gene>
<protein>
    <submittedName>
        <fullName evidence="1">Unannotated protein</fullName>
    </submittedName>
</protein>
<reference evidence="1" key="1">
    <citation type="submission" date="2020-05" db="EMBL/GenBank/DDBJ databases">
        <authorList>
            <person name="Chiriac C."/>
            <person name="Salcher M."/>
            <person name="Ghai R."/>
            <person name="Kavagutti S V."/>
        </authorList>
    </citation>
    <scope>NUCLEOTIDE SEQUENCE</scope>
</reference>
<sequence>MTAFNIYPGDHVSSEVDDLLKILRCKIQEVAKATWYTLEVPDVSNRSSKLDVTHALTANLGASYLNTTALADDALESHALVLAAVALPVASRSEDLLAEQAVFLWLESAVVNCFWLLYFTV</sequence>
<dbReference type="AlphaFoldDB" id="A0A6J7SFJ2"/>